<dbReference type="InterPro" id="IPR036928">
    <property type="entry name" value="AS_sf"/>
</dbReference>
<evidence type="ECO:0000259" key="1">
    <source>
        <dbReference type="Pfam" id="PF01425"/>
    </source>
</evidence>
<comment type="caution">
    <text evidence="2">The sequence shown here is derived from an EMBL/GenBank/DDBJ whole genome shotgun (WGS) entry which is preliminary data.</text>
</comment>
<dbReference type="InterPro" id="IPR023631">
    <property type="entry name" value="Amidase_dom"/>
</dbReference>
<dbReference type="Gene3D" id="3.90.1300.10">
    <property type="entry name" value="Amidase signature (AS) domain"/>
    <property type="match status" value="2"/>
</dbReference>
<dbReference type="OrthoDB" id="566138at2759"/>
<dbReference type="AlphaFoldDB" id="A0A4Z0Z8X6"/>
<feature type="domain" description="Amidase" evidence="1">
    <location>
        <begin position="49"/>
        <end position="138"/>
    </location>
</feature>
<feature type="domain" description="Amidase" evidence="1">
    <location>
        <begin position="190"/>
        <end position="251"/>
    </location>
</feature>
<dbReference type="PANTHER" id="PTHR42678:SF37">
    <property type="entry name" value="AMIDASE C869.01-RELATED"/>
    <property type="match status" value="1"/>
</dbReference>
<accession>A0A4Z0Z8X6</accession>
<dbReference type="Pfam" id="PF01425">
    <property type="entry name" value="Amidase"/>
    <property type="match status" value="2"/>
</dbReference>
<protein>
    <recommendedName>
        <fullName evidence="1">Amidase domain-containing protein</fullName>
    </recommendedName>
</protein>
<gene>
    <name evidence="2" type="ORF">E0Z10_g1398</name>
</gene>
<dbReference type="EMBL" id="SKBN01000014">
    <property type="protein sequence ID" value="TGJ87423.1"/>
    <property type="molecule type" value="Genomic_DNA"/>
</dbReference>
<evidence type="ECO:0000313" key="2">
    <source>
        <dbReference type="EMBL" id="TGJ87423.1"/>
    </source>
</evidence>
<proteinExistence type="predicted"/>
<dbReference type="PANTHER" id="PTHR42678">
    <property type="entry name" value="AMIDASE"/>
    <property type="match status" value="1"/>
</dbReference>
<evidence type="ECO:0000313" key="3">
    <source>
        <dbReference type="Proteomes" id="UP000297716"/>
    </source>
</evidence>
<reference evidence="2 3" key="1">
    <citation type="submission" date="2019-03" db="EMBL/GenBank/DDBJ databases">
        <title>Draft genome sequence of Xylaria hypoxylon DSM 108379, a ubiquitous saprotrophic-parasitic fungi on hardwood.</title>
        <authorList>
            <person name="Buettner E."/>
            <person name="Leonhardt S."/>
            <person name="Gebauer A.M."/>
            <person name="Liers C."/>
            <person name="Hofrichter M."/>
            <person name="Kellner H."/>
        </authorList>
    </citation>
    <scope>NUCLEOTIDE SEQUENCE [LARGE SCALE GENOMIC DNA]</scope>
    <source>
        <strain evidence="2 3">DSM 108379</strain>
    </source>
</reference>
<sequence>MDTAPDTRMPLCNGVDIEEASINQLHQRLQDNSLLKVNNSITQPGNANVNHARGAVLELNLTAALEIARARDGERRRGFVRGPLHGIPVLVKDNIATKDKVQTMAGSMMPIGAEVPEDAQVIKLLREAGAVLLGHSNIISKVNRCWLSVVVLWPGQVTVVKVEAHTISQSNLGTWALALPWPVLRTCVILPADRNGVVGIKPIVGLTSREGVIPEPHNLDTISGFGRTIGNAAVIFEAICQPPREFVSQAVGEGTLKEARSAETQYRTLQALISRIRAAGAEVINVEIPSAEGMMPIGGGWDWYEPYFPFTVTPSNIATDYPSKIGHPEQSEFTVVKVNFYNDIKKYLGGLTVNPNNIRSLEDMIQYNVETQ</sequence>
<keyword evidence="3" id="KW-1185">Reference proteome</keyword>
<organism evidence="2 3">
    <name type="scientific">Xylaria hypoxylon</name>
    <dbReference type="NCBI Taxonomy" id="37992"/>
    <lineage>
        <taxon>Eukaryota</taxon>
        <taxon>Fungi</taxon>
        <taxon>Dikarya</taxon>
        <taxon>Ascomycota</taxon>
        <taxon>Pezizomycotina</taxon>
        <taxon>Sordariomycetes</taxon>
        <taxon>Xylariomycetidae</taxon>
        <taxon>Xylariales</taxon>
        <taxon>Xylariaceae</taxon>
        <taxon>Xylaria</taxon>
    </lineage>
</organism>
<dbReference type="STRING" id="37992.A0A4Z0Z8X6"/>
<dbReference type="Proteomes" id="UP000297716">
    <property type="component" value="Unassembled WGS sequence"/>
</dbReference>
<dbReference type="SUPFAM" id="SSF75304">
    <property type="entry name" value="Amidase signature (AS) enzymes"/>
    <property type="match status" value="2"/>
</dbReference>
<name>A0A4Z0Z8X6_9PEZI</name>